<reference evidence="2 3" key="1">
    <citation type="submission" date="2022-12" db="EMBL/GenBank/DDBJ databases">
        <title>Two new species, Stenotrophomonas aracearum and Stenotrophomonas oahuensis, isolated from Anthurium (Araceae family) in Hawaii.</title>
        <authorList>
            <person name="Chunag S.C."/>
            <person name="Dobhal S."/>
            <person name="Alvarez A."/>
            <person name="Arif M."/>
        </authorList>
    </citation>
    <scope>NUCLEOTIDE SEQUENCE [LARGE SCALE GENOMIC DNA]</scope>
    <source>
        <strain evidence="2 3">A5588</strain>
    </source>
</reference>
<dbReference type="Proteomes" id="UP001305421">
    <property type="component" value="Chromosome"/>
</dbReference>
<accession>A0ABY9YB50</accession>
<keyword evidence="3" id="KW-1185">Reference proteome</keyword>
<feature type="transmembrane region" description="Helical" evidence="1">
    <location>
        <begin position="47"/>
        <end position="64"/>
    </location>
</feature>
<evidence type="ECO:0000313" key="2">
    <source>
        <dbReference type="EMBL" id="WNH48109.1"/>
    </source>
</evidence>
<name>A0ABY9YB50_9GAMM</name>
<dbReference type="RefSeq" id="WP_311182770.1">
    <property type="nucleotide sequence ID" value="NZ_CP115543.1"/>
</dbReference>
<evidence type="ECO:0000256" key="1">
    <source>
        <dbReference type="SAM" id="Phobius"/>
    </source>
</evidence>
<feature type="transmembrane region" description="Helical" evidence="1">
    <location>
        <begin position="101"/>
        <end position="121"/>
    </location>
</feature>
<keyword evidence="1" id="KW-0472">Membrane</keyword>
<feature type="transmembrane region" description="Helical" evidence="1">
    <location>
        <begin position="76"/>
        <end position="95"/>
    </location>
</feature>
<keyword evidence="1" id="KW-1133">Transmembrane helix</keyword>
<proteinExistence type="predicted"/>
<keyword evidence="1" id="KW-0812">Transmembrane</keyword>
<sequence>MARMTCSMVIQAYLALLVVYAWSAKVRAAISAVPASVPSMGLVGDGVSAVEMSTAVVCACVVAASCRHTARTRRPAAPVFASSAAALVLSALFALPVAGGGLTSMLISTGAGMMGASLWVWTTNP</sequence>
<dbReference type="EMBL" id="CP115543">
    <property type="protein sequence ID" value="WNH48109.1"/>
    <property type="molecule type" value="Genomic_DNA"/>
</dbReference>
<protein>
    <submittedName>
        <fullName evidence="2">Uncharacterized protein</fullName>
    </submittedName>
</protein>
<evidence type="ECO:0000313" key="3">
    <source>
        <dbReference type="Proteomes" id="UP001305421"/>
    </source>
</evidence>
<gene>
    <name evidence="2" type="ORF">PDM28_15745</name>
</gene>
<organism evidence="2 3">
    <name type="scientific">Stenotrophomonas aracearum</name>
    <dbReference type="NCBI Taxonomy" id="3003272"/>
    <lineage>
        <taxon>Bacteria</taxon>
        <taxon>Pseudomonadati</taxon>
        <taxon>Pseudomonadota</taxon>
        <taxon>Gammaproteobacteria</taxon>
        <taxon>Lysobacterales</taxon>
        <taxon>Lysobacteraceae</taxon>
        <taxon>Stenotrophomonas</taxon>
    </lineage>
</organism>